<evidence type="ECO:0000256" key="3">
    <source>
        <dbReference type="ARBA" id="ARBA00022676"/>
    </source>
</evidence>
<dbReference type="Proteomes" id="UP001055439">
    <property type="component" value="Chromosome 10"/>
</dbReference>
<dbReference type="OrthoDB" id="411524at2759"/>
<feature type="compositionally biased region" description="Gly residues" evidence="6">
    <location>
        <begin position="105"/>
        <end position="116"/>
    </location>
</feature>
<organism evidence="7 8">
    <name type="scientific">Musa troglodytarum</name>
    <name type="common">fe'i banana</name>
    <dbReference type="NCBI Taxonomy" id="320322"/>
    <lineage>
        <taxon>Eukaryota</taxon>
        <taxon>Viridiplantae</taxon>
        <taxon>Streptophyta</taxon>
        <taxon>Embryophyta</taxon>
        <taxon>Tracheophyta</taxon>
        <taxon>Spermatophyta</taxon>
        <taxon>Magnoliopsida</taxon>
        <taxon>Liliopsida</taxon>
        <taxon>Zingiberales</taxon>
        <taxon>Musaceae</taxon>
        <taxon>Musa</taxon>
    </lineage>
</organism>
<comment type="similarity">
    <text evidence="2 5">Belongs to the glycosyltransferase 8 family.</text>
</comment>
<feature type="region of interest" description="Disordered" evidence="6">
    <location>
        <begin position="185"/>
        <end position="233"/>
    </location>
</feature>
<dbReference type="GO" id="GO:0016757">
    <property type="term" value="F:glycosyltransferase activity"/>
    <property type="evidence" value="ECO:0007669"/>
    <property type="project" value="UniProtKB-KW"/>
</dbReference>
<dbReference type="GO" id="GO:0005794">
    <property type="term" value="C:Golgi apparatus"/>
    <property type="evidence" value="ECO:0007669"/>
    <property type="project" value="TreeGrafter"/>
</dbReference>
<dbReference type="InterPro" id="IPR002495">
    <property type="entry name" value="Glyco_trans_8"/>
</dbReference>
<keyword evidence="4 7" id="KW-0808">Transferase</keyword>
<evidence type="ECO:0000256" key="4">
    <source>
        <dbReference type="ARBA" id="ARBA00022679"/>
    </source>
</evidence>
<evidence type="ECO:0000256" key="2">
    <source>
        <dbReference type="ARBA" id="ARBA00006351"/>
    </source>
</evidence>
<dbReference type="AlphaFoldDB" id="A0A9E7EMP3"/>
<keyword evidence="3" id="KW-0328">Glycosyltransferase</keyword>
<dbReference type="EC" id="2.4.1.-" evidence="5"/>
<evidence type="ECO:0000256" key="6">
    <source>
        <dbReference type="SAM" id="MobiDB-lite"/>
    </source>
</evidence>
<protein>
    <recommendedName>
        <fullName evidence="5">Hexosyltransferase</fullName>
        <ecNumber evidence="5">2.4.1.-</ecNumber>
    </recommendedName>
</protein>
<proteinExistence type="inferred from homology"/>
<keyword evidence="8" id="KW-1185">Reference proteome</keyword>
<evidence type="ECO:0000313" key="7">
    <source>
        <dbReference type="EMBL" id="URD80455.1"/>
    </source>
</evidence>
<dbReference type="InterPro" id="IPR050748">
    <property type="entry name" value="Glycosyltrans_8_dom-fam"/>
</dbReference>
<evidence type="ECO:0000313" key="8">
    <source>
        <dbReference type="Proteomes" id="UP001055439"/>
    </source>
</evidence>
<sequence>MTLDANYLRGTMAAVLSILQHTSCPESVTFHFLAARLEAEVLASIRSAFPYLDFRVYRFDSARVRGRISRSIRHALDQPLNYARIYLADILPPEHRRRRHPPPVGGGARGPRGGRAGVLPRQLHQVLHRRLLVGRHALQHVRRPSALLLQHRGDGHGRREVEVGCLHQYGGRLDGGAEAEADLPLGFSASIPPGTGRKHQGSGSQMEPARPGRRQHRRQVQEPSPRAHQPSPLEWQREALVEAGLQKALCCGLPLGTLRPLQVFVTHLRRVKAAWRGEKRQGLDSTT</sequence>
<gene>
    <name evidence="7" type="ORF">MUK42_05228</name>
</gene>
<dbReference type="Gene3D" id="3.90.550.10">
    <property type="entry name" value="Spore Coat Polysaccharide Biosynthesis Protein SpsA, Chain A"/>
    <property type="match status" value="1"/>
</dbReference>
<dbReference type="Pfam" id="PF01501">
    <property type="entry name" value="Glyco_transf_8"/>
    <property type="match status" value="1"/>
</dbReference>
<dbReference type="PANTHER" id="PTHR13778:SF5">
    <property type="entry name" value="HEXOSYLTRANSFERASE"/>
    <property type="match status" value="1"/>
</dbReference>
<dbReference type="PANTHER" id="PTHR13778">
    <property type="entry name" value="GLYCOSYLTRANSFERASE 8 DOMAIN-CONTAINING PROTEIN"/>
    <property type="match status" value="1"/>
</dbReference>
<dbReference type="SUPFAM" id="SSF53448">
    <property type="entry name" value="Nucleotide-diphospho-sugar transferases"/>
    <property type="match status" value="1"/>
</dbReference>
<name>A0A9E7EMP3_9LILI</name>
<evidence type="ECO:0000256" key="1">
    <source>
        <dbReference type="ARBA" id="ARBA00004877"/>
    </source>
</evidence>
<reference evidence="7" key="1">
    <citation type="submission" date="2022-05" db="EMBL/GenBank/DDBJ databases">
        <title>The Musa troglodytarum L. genome provides insights into the mechanism of non-climacteric behaviour and enrichment of carotenoids.</title>
        <authorList>
            <person name="Wang J."/>
        </authorList>
    </citation>
    <scope>NUCLEOTIDE SEQUENCE</scope>
    <source>
        <tissue evidence="7">Leaf</tissue>
    </source>
</reference>
<dbReference type="EMBL" id="CP097503">
    <property type="protein sequence ID" value="URD80455.1"/>
    <property type="molecule type" value="Genomic_DNA"/>
</dbReference>
<accession>A0A9E7EMP3</accession>
<feature type="region of interest" description="Disordered" evidence="6">
    <location>
        <begin position="96"/>
        <end position="116"/>
    </location>
</feature>
<comment type="pathway">
    <text evidence="1">Glycan metabolism; pectin biosynthesis.</text>
</comment>
<evidence type="ECO:0000256" key="5">
    <source>
        <dbReference type="RuleBase" id="RU362027"/>
    </source>
</evidence>
<dbReference type="InterPro" id="IPR029044">
    <property type="entry name" value="Nucleotide-diphossugar_trans"/>
</dbReference>